<dbReference type="EMBL" id="CAKLPZ010000002">
    <property type="protein sequence ID" value="CAH1000562.1"/>
    <property type="molecule type" value="Genomic_DNA"/>
</dbReference>
<evidence type="ECO:0000256" key="1">
    <source>
        <dbReference type="ARBA" id="ARBA00022729"/>
    </source>
</evidence>
<evidence type="ECO:0000259" key="3">
    <source>
        <dbReference type="Pfam" id="PF13505"/>
    </source>
</evidence>
<keyword evidence="5" id="KW-1185">Reference proteome</keyword>
<feature type="chain" id="PRO_5046656305" description="Outer membrane protein beta-barrel domain-containing protein" evidence="2">
    <location>
        <begin position="28"/>
        <end position="401"/>
    </location>
</feature>
<protein>
    <recommendedName>
        <fullName evidence="3">Outer membrane protein beta-barrel domain-containing protein</fullName>
    </recommendedName>
</protein>
<dbReference type="Proteomes" id="UP000837803">
    <property type="component" value="Unassembled WGS sequence"/>
</dbReference>
<dbReference type="Pfam" id="PF13505">
    <property type="entry name" value="OMP_b-brl"/>
    <property type="match status" value="1"/>
</dbReference>
<evidence type="ECO:0000313" key="4">
    <source>
        <dbReference type="EMBL" id="CAH1000562.1"/>
    </source>
</evidence>
<gene>
    <name evidence="4" type="ORF">LEM8419_01696</name>
</gene>
<reference evidence="4" key="1">
    <citation type="submission" date="2021-12" db="EMBL/GenBank/DDBJ databases">
        <authorList>
            <person name="Rodrigo-Torres L."/>
            <person name="Arahal R. D."/>
            <person name="Lucena T."/>
        </authorList>
    </citation>
    <scope>NUCLEOTIDE SEQUENCE</scope>
    <source>
        <strain evidence="4">CECT 8419</strain>
    </source>
</reference>
<evidence type="ECO:0000256" key="2">
    <source>
        <dbReference type="SAM" id="SignalP"/>
    </source>
</evidence>
<dbReference type="InterPro" id="IPR027385">
    <property type="entry name" value="Beta-barrel_OMP"/>
</dbReference>
<accession>A0ABN8F2E6</accession>
<feature type="signal peptide" evidence="2">
    <location>
        <begin position="1"/>
        <end position="27"/>
    </location>
</feature>
<comment type="caution">
    <text evidence="4">The sequence shown here is derived from an EMBL/GenBank/DDBJ whole genome shotgun (WGS) entry which is preliminary data.</text>
</comment>
<organism evidence="4 5">
    <name type="scientific">Neolewinella maritima</name>
    <dbReference type="NCBI Taxonomy" id="1383882"/>
    <lineage>
        <taxon>Bacteria</taxon>
        <taxon>Pseudomonadati</taxon>
        <taxon>Bacteroidota</taxon>
        <taxon>Saprospiria</taxon>
        <taxon>Saprospirales</taxon>
        <taxon>Lewinellaceae</taxon>
        <taxon>Neolewinella</taxon>
    </lineage>
</organism>
<evidence type="ECO:0000313" key="5">
    <source>
        <dbReference type="Proteomes" id="UP000837803"/>
    </source>
</evidence>
<feature type="domain" description="Outer membrane protein beta-barrel" evidence="3">
    <location>
        <begin position="216"/>
        <end position="377"/>
    </location>
</feature>
<dbReference type="RefSeq" id="WP_238750602.1">
    <property type="nucleotide sequence ID" value="NZ_CAKLPZ010000002.1"/>
</dbReference>
<dbReference type="SUPFAM" id="SSF56925">
    <property type="entry name" value="OMPA-like"/>
    <property type="match status" value="1"/>
</dbReference>
<sequence length="401" mass="44771">MSYLFARSIFRMLALTVALVCTTLLTAQQTYETGYLITTDGQRESVQILNVDWRYTPTTLTVLRDGSPTIIDPATLTEFAIPGKARFVNHTVQLERSSTETQLLADAPSPQEEQRILLRTEVEGPASLYSYRTPQLTKFFLQLEAGTPPVQLMYQRWQGAGTTVRTNEQYVTQLRSALQCGTTSISAQTDYQLRELRKVVLDYNSCRGAASTIYTNNAARGKRLYIGVTPGVFFGKFELVDPGNDRMLVSMEAKASPRIGLELEYRLPFGNNKIALVFEPNYYRYKSSGTYSPVSRIEMAAADYSALELPVGLRYYSYLSSGTKAFATVMGGYNFFSGEIMYDRGPDTELKGSFTASAGLGLRFREHFGIEVRYQHNTDNLGILGQASRSGGIRAITSYVF</sequence>
<keyword evidence="1 2" id="KW-0732">Signal</keyword>
<proteinExistence type="predicted"/>
<dbReference type="InterPro" id="IPR011250">
    <property type="entry name" value="OMP/PagP_B-barrel"/>
</dbReference>
<name>A0ABN8F2E6_9BACT</name>